<dbReference type="EMBL" id="SLZU01000027">
    <property type="protein sequence ID" value="TCS57224.1"/>
    <property type="molecule type" value="Genomic_DNA"/>
</dbReference>
<evidence type="ECO:0008006" key="3">
    <source>
        <dbReference type="Google" id="ProtNLM"/>
    </source>
</evidence>
<proteinExistence type="predicted"/>
<name>A0A4R3J2J1_9RHOB</name>
<gene>
    <name evidence="1" type="ORF">EDD52_1273</name>
</gene>
<organism evidence="1 2">
    <name type="scientific">Primorskyibacter sedentarius</name>
    <dbReference type="NCBI Taxonomy" id="745311"/>
    <lineage>
        <taxon>Bacteria</taxon>
        <taxon>Pseudomonadati</taxon>
        <taxon>Pseudomonadota</taxon>
        <taxon>Alphaproteobacteria</taxon>
        <taxon>Rhodobacterales</taxon>
        <taxon>Roseobacteraceae</taxon>
        <taxon>Primorskyibacter</taxon>
    </lineage>
</organism>
<evidence type="ECO:0000313" key="2">
    <source>
        <dbReference type="Proteomes" id="UP000295696"/>
    </source>
</evidence>
<evidence type="ECO:0000313" key="1">
    <source>
        <dbReference type="EMBL" id="TCS57224.1"/>
    </source>
</evidence>
<keyword evidence="2" id="KW-1185">Reference proteome</keyword>
<sequence length="183" mass="20002">MARKSFASKHKKDASNMLLEGASAKAVAAKFGVHISTIYALRKDMGHGHTKADRASHVVHIRLSEEEFQALNAFVTDAGLPSRTAALRSLIRGATGFLELRREDYLDLSEARAELKAQGRNLNQIAFALNKAALKGGARLTEQDKGFLADLKRSYAALDARLSSAFREVRQKGRAALHTGDRT</sequence>
<dbReference type="RefSeq" id="WP_132248552.1">
    <property type="nucleotide sequence ID" value="NZ_SLZU01000027.1"/>
</dbReference>
<comment type="caution">
    <text evidence="1">The sequence shown here is derived from an EMBL/GenBank/DDBJ whole genome shotgun (WGS) entry which is preliminary data.</text>
</comment>
<dbReference type="Proteomes" id="UP000295696">
    <property type="component" value="Unassembled WGS sequence"/>
</dbReference>
<protein>
    <recommendedName>
        <fullName evidence="3">Mobilization protein MobC</fullName>
    </recommendedName>
</protein>
<dbReference type="OrthoDB" id="7376495at2"/>
<accession>A0A4R3J2J1</accession>
<dbReference type="AlphaFoldDB" id="A0A4R3J2J1"/>
<reference evidence="1 2" key="1">
    <citation type="submission" date="2019-03" db="EMBL/GenBank/DDBJ databases">
        <title>Genomic Encyclopedia of Type Strains, Phase IV (KMG-IV): sequencing the most valuable type-strain genomes for metagenomic binning, comparative biology and taxonomic classification.</title>
        <authorList>
            <person name="Goeker M."/>
        </authorList>
    </citation>
    <scope>NUCLEOTIDE SEQUENCE [LARGE SCALE GENOMIC DNA]</scope>
    <source>
        <strain evidence="1 2">DSM 104836</strain>
    </source>
</reference>